<comment type="caution">
    <text evidence="6">The sequence shown here is derived from an EMBL/GenBank/DDBJ whole genome shotgun (WGS) entry which is preliminary data.</text>
</comment>
<reference evidence="6 7" key="1">
    <citation type="journal article" date="2010" name="J. Bacteriol.">
        <title>Genome sequence of Fulvimarina pelagi HTCC2506T, a Mn(II)-oxidizing alphaproteobacterium possessing an aerobic anoxygenic photosynthetic gene cluster and Xanthorhodopsin.</title>
        <authorList>
            <person name="Kang I."/>
            <person name="Oh H.M."/>
            <person name="Lim S.I."/>
            <person name="Ferriera S."/>
            <person name="Giovannoni S.J."/>
            <person name="Cho J.C."/>
        </authorList>
    </citation>
    <scope>NUCLEOTIDE SEQUENCE [LARGE SCALE GENOMIC DNA]</scope>
    <source>
        <strain evidence="6 7">HTCC2506</strain>
    </source>
</reference>
<keyword evidence="2" id="KW-0813">Transport</keyword>
<dbReference type="HOGENOM" id="CLU_000604_1_22_5"/>
<feature type="domain" description="ABC transporter" evidence="5">
    <location>
        <begin position="30"/>
        <end position="256"/>
    </location>
</feature>
<dbReference type="InterPro" id="IPR003593">
    <property type="entry name" value="AAA+_ATPase"/>
</dbReference>
<protein>
    <submittedName>
        <fullName evidence="6">Sulfate/tungstate uptake family ABC transporter, ATP-binding protein</fullName>
    </submittedName>
</protein>
<dbReference type="Proteomes" id="UP000004310">
    <property type="component" value="Unassembled WGS sequence"/>
</dbReference>
<name>Q0G139_9HYPH</name>
<evidence type="ECO:0000259" key="5">
    <source>
        <dbReference type="PROSITE" id="PS50893"/>
    </source>
</evidence>
<dbReference type="GO" id="GO:0016887">
    <property type="term" value="F:ATP hydrolysis activity"/>
    <property type="evidence" value="ECO:0007669"/>
    <property type="project" value="InterPro"/>
</dbReference>
<organism evidence="6 7">
    <name type="scientific">Fulvimarina pelagi HTCC2506</name>
    <dbReference type="NCBI Taxonomy" id="314231"/>
    <lineage>
        <taxon>Bacteria</taxon>
        <taxon>Pseudomonadati</taxon>
        <taxon>Pseudomonadota</taxon>
        <taxon>Alphaproteobacteria</taxon>
        <taxon>Hyphomicrobiales</taxon>
        <taxon>Aurantimonadaceae</taxon>
        <taxon>Fulvimarina</taxon>
    </lineage>
</organism>
<accession>Q0G139</accession>
<dbReference type="PANTHER" id="PTHR42781:SF4">
    <property type="entry name" value="SPERMIDINE_PUTRESCINE IMPORT ATP-BINDING PROTEIN POTA"/>
    <property type="match status" value="1"/>
</dbReference>
<dbReference type="eggNOG" id="COG1126">
    <property type="taxonomic scope" value="Bacteria"/>
</dbReference>
<dbReference type="InterPro" id="IPR050093">
    <property type="entry name" value="ABC_SmlMolc_Importer"/>
</dbReference>
<proteinExistence type="inferred from homology"/>
<sequence length="262" mass="28282">MPSLAFLPPFASTPLARTEVLTSHQSLLPLTAEGLTFRTGDRVLVDIETLSIGSSGATMILGPNGAGKSLLIQLLHGLIVPTTGRISFGGRPIDTAARKRQAMVFQRPVMLRRSVASNLGFALKAQGVGRAERAERTARLLVEGGFEKVADQPARTLSGGEQQRLAMLRALSTEPELVFLDEPTSSLDPQSTLAIEEMVARAVKRGVKVVMVTHDIGQARRLGHEMIFMHHGRLTEQTPAANFFDQPESAPARDFLAGQILT</sequence>
<evidence type="ECO:0000256" key="1">
    <source>
        <dbReference type="ARBA" id="ARBA00005417"/>
    </source>
</evidence>
<dbReference type="PROSITE" id="PS50893">
    <property type="entry name" value="ABC_TRANSPORTER_2"/>
    <property type="match status" value="1"/>
</dbReference>
<dbReference type="STRING" id="217511.GCA_001463845_01882"/>
<dbReference type="AlphaFoldDB" id="Q0G139"/>
<keyword evidence="3" id="KW-0547">Nucleotide-binding</keyword>
<keyword evidence="7" id="KW-1185">Reference proteome</keyword>
<dbReference type="SUPFAM" id="SSF52540">
    <property type="entry name" value="P-loop containing nucleoside triphosphate hydrolases"/>
    <property type="match status" value="1"/>
</dbReference>
<evidence type="ECO:0000256" key="4">
    <source>
        <dbReference type="ARBA" id="ARBA00022840"/>
    </source>
</evidence>
<keyword evidence="4 6" id="KW-0067">ATP-binding</keyword>
<dbReference type="InterPro" id="IPR003439">
    <property type="entry name" value="ABC_transporter-like_ATP-bd"/>
</dbReference>
<evidence type="ECO:0000313" key="6">
    <source>
        <dbReference type="EMBL" id="EAU40800.1"/>
    </source>
</evidence>
<gene>
    <name evidence="6" type="ORF">FP2506_17969</name>
</gene>
<dbReference type="Gene3D" id="3.40.50.300">
    <property type="entry name" value="P-loop containing nucleotide triphosphate hydrolases"/>
    <property type="match status" value="1"/>
</dbReference>
<dbReference type="GO" id="GO:0005524">
    <property type="term" value="F:ATP binding"/>
    <property type="evidence" value="ECO:0007669"/>
    <property type="project" value="UniProtKB-KW"/>
</dbReference>
<dbReference type="PANTHER" id="PTHR42781">
    <property type="entry name" value="SPERMIDINE/PUTRESCINE IMPORT ATP-BINDING PROTEIN POTA"/>
    <property type="match status" value="1"/>
</dbReference>
<comment type="similarity">
    <text evidence="1">Belongs to the ABC transporter superfamily.</text>
</comment>
<evidence type="ECO:0000256" key="2">
    <source>
        <dbReference type="ARBA" id="ARBA00022448"/>
    </source>
</evidence>
<dbReference type="SMART" id="SM00382">
    <property type="entry name" value="AAA"/>
    <property type="match status" value="1"/>
</dbReference>
<dbReference type="PROSITE" id="PS00211">
    <property type="entry name" value="ABC_TRANSPORTER_1"/>
    <property type="match status" value="1"/>
</dbReference>
<dbReference type="InterPro" id="IPR017871">
    <property type="entry name" value="ABC_transporter-like_CS"/>
</dbReference>
<evidence type="ECO:0000256" key="3">
    <source>
        <dbReference type="ARBA" id="ARBA00022741"/>
    </source>
</evidence>
<evidence type="ECO:0000313" key="7">
    <source>
        <dbReference type="Proteomes" id="UP000004310"/>
    </source>
</evidence>
<dbReference type="RefSeq" id="WP_007068708.1">
    <property type="nucleotide sequence ID" value="NZ_DS022272.1"/>
</dbReference>
<dbReference type="Pfam" id="PF00005">
    <property type="entry name" value="ABC_tran"/>
    <property type="match status" value="1"/>
</dbReference>
<dbReference type="InterPro" id="IPR027417">
    <property type="entry name" value="P-loop_NTPase"/>
</dbReference>
<dbReference type="EMBL" id="AATP01000005">
    <property type="protein sequence ID" value="EAU40800.1"/>
    <property type="molecule type" value="Genomic_DNA"/>
</dbReference>